<accession>A0A9P7K1Q6</accession>
<reference evidence="3" key="2">
    <citation type="submission" date="2021-10" db="EMBL/GenBank/DDBJ databases">
        <title>Phylogenomics reveals ancestral predisposition of the termite-cultivated fungus Termitomyces towards a domesticated lifestyle.</title>
        <authorList>
            <person name="Auxier B."/>
            <person name="Grum-Grzhimaylo A."/>
            <person name="Cardenas M.E."/>
            <person name="Lodge J.D."/>
            <person name="Laessoe T."/>
            <person name="Pedersen O."/>
            <person name="Smith M.E."/>
            <person name="Kuyper T.W."/>
            <person name="Franco-Molano E.A."/>
            <person name="Baroni T.J."/>
            <person name="Aanen D.K."/>
        </authorList>
    </citation>
    <scope>NUCLEOTIDE SEQUENCE</scope>
    <source>
        <strain evidence="3">D49</strain>
    </source>
</reference>
<dbReference type="EMBL" id="JABCKI010006342">
    <property type="protein sequence ID" value="KAG5634601.1"/>
    <property type="molecule type" value="Genomic_DNA"/>
</dbReference>
<dbReference type="Proteomes" id="UP000717328">
    <property type="component" value="Unassembled WGS sequence"/>
</dbReference>
<keyword evidence="4" id="KW-1185">Reference proteome</keyword>
<evidence type="ECO:0000259" key="2">
    <source>
        <dbReference type="Pfam" id="PF20231"/>
    </source>
</evidence>
<reference evidence="3" key="1">
    <citation type="submission" date="2021-02" db="EMBL/GenBank/DDBJ databases">
        <authorList>
            <person name="Nieuwenhuis M."/>
            <person name="Van De Peppel L.J.J."/>
        </authorList>
    </citation>
    <scope>NUCLEOTIDE SEQUENCE</scope>
    <source>
        <strain evidence="3">D49</strain>
    </source>
</reference>
<feature type="region of interest" description="Disordered" evidence="1">
    <location>
        <begin position="1"/>
        <end position="62"/>
    </location>
</feature>
<dbReference type="InterPro" id="IPR046496">
    <property type="entry name" value="DUF6589"/>
</dbReference>
<evidence type="ECO:0000313" key="4">
    <source>
        <dbReference type="Proteomes" id="UP000717328"/>
    </source>
</evidence>
<dbReference type="AlphaFoldDB" id="A0A9P7K1Q6"/>
<comment type="caution">
    <text evidence="3">The sequence shown here is derived from an EMBL/GenBank/DDBJ whole genome shotgun (WGS) entry which is preliminary data.</text>
</comment>
<evidence type="ECO:0000313" key="3">
    <source>
        <dbReference type="EMBL" id="KAG5634601.1"/>
    </source>
</evidence>
<organism evidence="3 4">
    <name type="scientific">Sphagnurus paluster</name>
    <dbReference type="NCBI Taxonomy" id="117069"/>
    <lineage>
        <taxon>Eukaryota</taxon>
        <taxon>Fungi</taxon>
        <taxon>Dikarya</taxon>
        <taxon>Basidiomycota</taxon>
        <taxon>Agaricomycotina</taxon>
        <taxon>Agaricomycetes</taxon>
        <taxon>Agaricomycetidae</taxon>
        <taxon>Agaricales</taxon>
        <taxon>Tricholomatineae</taxon>
        <taxon>Lyophyllaceae</taxon>
        <taxon>Sphagnurus</taxon>
    </lineage>
</organism>
<dbReference type="Pfam" id="PF20231">
    <property type="entry name" value="DUF6589"/>
    <property type="match status" value="1"/>
</dbReference>
<proteinExistence type="predicted"/>
<sequence>MPDEWDDLFDDREEYERSVTDPDTNSDDEYKATEATPIYSDSEDEDPGPPIQKTRTAEKRRDLDDEGLFQKVKLVLQFMDAIGINMPIFLDGLSWGNELCIQDSKISYKHVGLMQSEELPGILRRWWKPPWQTGSRKKHATGAGPSMKSFVLECIEETMDQELESLALKLLSPAGEDVELETLTSMGFEQMNTDAKVHAPVCLRLLTQMAHQKRQGSQNKKKDPEKIVLTIISIVSYSRSHHHCHLQKLLAIYLKFRGISAKGFDTLHAMGLTMSHKWTADVVGHISKNCMEKVVAAMDRYPWLISDDNVTIPFRVFSQQLDNQSEFGNGTAATVYIKPDAEPLSEQAIDDLKKQRAEGLKKPLTEINIMDLAQKAYPRIQAHTIHHVLRFLLDAPEFNLETYKGKDSDALKPPPPVDQLPCGPDHVALQYLLGTVNIPEASYKDHERLIDEFFGQLGWKTPGQQMRLAMKKVVAWVGDQLTMDWIRGLFKFRAEDENSFERLDFIVLSFGWLHLQMAFAKSLHKQYLGTSEGRGLRHAFELLKQKGLTRVLTQGPFHHDLEEALYHIAEAHL</sequence>
<protein>
    <recommendedName>
        <fullName evidence="2">DUF6589 domain-containing protein</fullName>
    </recommendedName>
</protein>
<dbReference type="OrthoDB" id="3251235at2759"/>
<feature type="domain" description="DUF6589" evidence="2">
    <location>
        <begin position="361"/>
        <end position="572"/>
    </location>
</feature>
<name>A0A9P7K1Q6_9AGAR</name>
<gene>
    <name evidence="3" type="ORF">H0H81_001411</name>
</gene>
<evidence type="ECO:0000256" key="1">
    <source>
        <dbReference type="SAM" id="MobiDB-lite"/>
    </source>
</evidence>
<feature type="compositionally biased region" description="Acidic residues" evidence="1">
    <location>
        <begin position="1"/>
        <end position="13"/>
    </location>
</feature>